<reference evidence="5" key="1">
    <citation type="submission" date="2025-08" db="UniProtKB">
        <authorList>
            <consortium name="Ensembl"/>
        </authorList>
    </citation>
    <scope>IDENTIFICATION</scope>
</reference>
<feature type="compositionally biased region" description="Low complexity" evidence="3">
    <location>
        <begin position="266"/>
        <end position="287"/>
    </location>
</feature>
<dbReference type="PROSITE" id="PS50002">
    <property type="entry name" value="SH3"/>
    <property type="match status" value="1"/>
</dbReference>
<feature type="domain" description="SH3" evidence="4">
    <location>
        <begin position="536"/>
        <end position="597"/>
    </location>
</feature>
<dbReference type="Proteomes" id="UP000694392">
    <property type="component" value="Unplaced"/>
</dbReference>
<evidence type="ECO:0000259" key="4">
    <source>
        <dbReference type="PROSITE" id="PS50002"/>
    </source>
</evidence>
<reference evidence="5" key="2">
    <citation type="submission" date="2025-09" db="UniProtKB">
        <authorList>
            <consortium name="Ensembl"/>
        </authorList>
    </citation>
    <scope>IDENTIFICATION</scope>
</reference>
<dbReference type="SMART" id="SM00326">
    <property type="entry name" value="SH3"/>
    <property type="match status" value="1"/>
</dbReference>
<dbReference type="GeneTree" id="ENSGT00930000151032"/>
<dbReference type="InterPro" id="IPR036028">
    <property type="entry name" value="SH3-like_dom_sf"/>
</dbReference>
<sequence>GPEEKISVEVESWTTGEQYASWLLSSRGLDKVPRGWSVSMFTGETWRDLPGCDFVLDLIGEMEEAALHSRSSSDYPITPEGDEGVYQAASLDILSLLSASLPAMVMPQPAMPSMDPNQLAVQQQAFINQQALLMVSGEGKAKEPGEGGEGGLQFLKEWVEGGICVVGVVLLYWPLVNPSSSAAPAPLLLEQPPQETKAKKAPPPVVKCSEASSRVQPSQDIRNIIKMYQSRPPLEPQTTSKTFLKKNDPKEEALAKLRMSGLSSPLSLLFPQPTSSSPDKSPQSTSKGLTSRSIREKQQPLMHLFGQRPPPPPAPQIPPPPPILPVVPPPMDQAMQGTDEKGKVAALSLCGLLCRMSLALPLYSLQVFYPKETFSHPYCLNLLCQQIMRDTYSESCIRLSKEERRKMKDLLDLAASMSELNCQDGIKKRIVVAARDNWANYFSRLFPVKGENGSDVQILGISHRGLRLLKRVKASGFNLEHLKILCSYSFADVLSLEMMGRSSLGFSLKSEQLILHSAKARQIKAMVDLFLHELKKDSNCVIALRSYVTDDKSLLSFRKGDFIQLLPMEGLEPGWQFGSIGGRSGLFPSNMAQLAAAPDYLSIHMDRREGPRRRPSGPAQERGCRLQT</sequence>
<proteinExistence type="predicted"/>
<dbReference type="Gene3D" id="2.30.29.30">
    <property type="entry name" value="Pleckstrin-homology domain (PH domain)/Phosphotyrosine-binding domain (PTB)"/>
    <property type="match status" value="1"/>
</dbReference>
<dbReference type="InterPro" id="IPR059004">
    <property type="entry name" value="MYO15"/>
</dbReference>
<dbReference type="Gene3D" id="2.30.30.40">
    <property type="entry name" value="SH3 Domains"/>
    <property type="match status" value="1"/>
</dbReference>
<dbReference type="InterPro" id="IPR001452">
    <property type="entry name" value="SH3_domain"/>
</dbReference>
<accession>A0A8D0GUI9</accession>
<dbReference type="Pfam" id="PF26570">
    <property type="entry name" value="MYO15"/>
    <property type="match status" value="1"/>
</dbReference>
<evidence type="ECO:0000313" key="6">
    <source>
        <dbReference type="Proteomes" id="UP000694392"/>
    </source>
</evidence>
<keyword evidence="6" id="KW-1185">Reference proteome</keyword>
<name>A0A8D0GUI9_SPHPU</name>
<dbReference type="PANTHER" id="PTHR22692:SF16">
    <property type="entry name" value="MYOSIN XVB"/>
    <property type="match status" value="1"/>
</dbReference>
<evidence type="ECO:0000256" key="3">
    <source>
        <dbReference type="SAM" id="MobiDB-lite"/>
    </source>
</evidence>
<organism evidence="5 6">
    <name type="scientific">Sphenodon punctatus</name>
    <name type="common">Tuatara</name>
    <name type="synonym">Hatteria punctata</name>
    <dbReference type="NCBI Taxonomy" id="8508"/>
    <lineage>
        <taxon>Eukaryota</taxon>
        <taxon>Metazoa</taxon>
        <taxon>Chordata</taxon>
        <taxon>Craniata</taxon>
        <taxon>Vertebrata</taxon>
        <taxon>Euteleostomi</taxon>
        <taxon>Lepidosauria</taxon>
        <taxon>Sphenodontia</taxon>
        <taxon>Sphenodontidae</taxon>
        <taxon>Sphenodon</taxon>
    </lineage>
</organism>
<feature type="region of interest" description="Disordered" evidence="3">
    <location>
        <begin position="266"/>
        <end position="294"/>
    </location>
</feature>
<evidence type="ECO:0000313" key="5">
    <source>
        <dbReference type="Ensembl" id="ENSSPUP00000011635.1"/>
    </source>
</evidence>
<feature type="region of interest" description="Disordered" evidence="3">
    <location>
        <begin position="228"/>
        <end position="247"/>
    </location>
</feature>
<feature type="compositionally biased region" description="Polar residues" evidence="3">
    <location>
        <begin position="210"/>
        <end position="220"/>
    </location>
</feature>
<protein>
    <recommendedName>
        <fullName evidence="4">SH3 domain-containing protein</fullName>
    </recommendedName>
</protein>
<dbReference type="Ensembl" id="ENSSPUT00000012417.1">
    <property type="protein sequence ID" value="ENSSPUP00000011635.1"/>
    <property type="gene ID" value="ENSSPUG00000008914.1"/>
</dbReference>
<keyword evidence="1 2" id="KW-0728">SH3 domain</keyword>
<dbReference type="InterPro" id="IPR051567">
    <property type="entry name" value="Unconventional_Myosin_ATPase"/>
</dbReference>
<evidence type="ECO:0000256" key="2">
    <source>
        <dbReference type="PROSITE-ProRule" id="PRU00192"/>
    </source>
</evidence>
<feature type="region of interest" description="Disordered" evidence="3">
    <location>
        <begin position="607"/>
        <end position="628"/>
    </location>
</feature>
<dbReference type="Pfam" id="PF14604">
    <property type="entry name" value="SH3_9"/>
    <property type="match status" value="1"/>
</dbReference>
<dbReference type="PANTHER" id="PTHR22692">
    <property type="entry name" value="MYOSIN VII, XV"/>
    <property type="match status" value="1"/>
</dbReference>
<feature type="region of interest" description="Disordered" evidence="3">
    <location>
        <begin position="194"/>
        <end position="220"/>
    </location>
</feature>
<dbReference type="AlphaFoldDB" id="A0A8D0GUI9"/>
<evidence type="ECO:0000256" key="1">
    <source>
        <dbReference type="ARBA" id="ARBA00022443"/>
    </source>
</evidence>
<dbReference type="InterPro" id="IPR011993">
    <property type="entry name" value="PH-like_dom_sf"/>
</dbReference>
<dbReference type="SUPFAM" id="SSF50044">
    <property type="entry name" value="SH3-domain"/>
    <property type="match status" value="1"/>
</dbReference>